<evidence type="ECO:0000259" key="7">
    <source>
        <dbReference type="Pfam" id="PF14368"/>
    </source>
</evidence>
<comment type="caution">
    <text evidence="8">The sequence shown here is derived from an EMBL/GenBank/DDBJ whole genome shotgun (WGS) entry which is preliminary data.</text>
</comment>
<name>A0AAP0F3G9_9MAGN</name>
<evidence type="ECO:0000313" key="8">
    <source>
        <dbReference type="EMBL" id="KAK9103235.1"/>
    </source>
</evidence>
<dbReference type="InterPro" id="IPR016140">
    <property type="entry name" value="Bifunc_inhib/LTP/seed_store"/>
</dbReference>
<feature type="region of interest" description="Disordered" evidence="5">
    <location>
        <begin position="105"/>
        <end position="133"/>
    </location>
</feature>
<keyword evidence="4" id="KW-0325">Glycoprotein</keyword>
<comment type="similarity">
    <text evidence="1">Belongs to the plant LTP family.</text>
</comment>
<feature type="domain" description="Bifunctional inhibitor/plant lipid transfer protein/seed storage helical" evidence="7">
    <location>
        <begin position="18"/>
        <end position="107"/>
    </location>
</feature>
<dbReference type="Gene3D" id="1.10.110.10">
    <property type="entry name" value="Plant lipid-transfer and hydrophobic proteins"/>
    <property type="match status" value="1"/>
</dbReference>
<protein>
    <recommendedName>
        <fullName evidence="7">Bifunctional inhibitor/plant lipid transfer protein/seed storage helical domain-containing protein</fullName>
    </recommendedName>
</protein>
<dbReference type="Proteomes" id="UP001417504">
    <property type="component" value="Unassembled WGS sequence"/>
</dbReference>
<feature type="chain" id="PRO_5042836495" description="Bifunctional inhibitor/plant lipid transfer protein/seed storage helical domain-containing protein" evidence="6">
    <location>
        <begin position="29"/>
        <end position="156"/>
    </location>
</feature>
<dbReference type="CDD" id="cd00010">
    <property type="entry name" value="AAI_LTSS"/>
    <property type="match status" value="1"/>
</dbReference>
<sequence>MAAVSPLNTMAVAMVALMVLVAGPQVQGQGQIPDCASKLGSCAMYLNTTTKPPESCCQPIREALRTQKVCLCNLYNNPSLFQALQINLTQALSLPPRCGISNDVSSCKPSSPGATSPTASLSPPGVPGGGDKNGSSKMAWMGVSTILFFWASIMAY</sequence>
<feature type="signal peptide" evidence="6">
    <location>
        <begin position="1"/>
        <end position="28"/>
    </location>
</feature>
<keyword evidence="2 6" id="KW-0732">Signal</keyword>
<keyword evidence="9" id="KW-1185">Reference proteome</keyword>
<evidence type="ECO:0000256" key="1">
    <source>
        <dbReference type="ARBA" id="ARBA00009748"/>
    </source>
</evidence>
<evidence type="ECO:0000256" key="3">
    <source>
        <dbReference type="ARBA" id="ARBA00023157"/>
    </source>
</evidence>
<dbReference type="Pfam" id="PF14368">
    <property type="entry name" value="LTP_2"/>
    <property type="match status" value="1"/>
</dbReference>
<evidence type="ECO:0000313" key="9">
    <source>
        <dbReference type="Proteomes" id="UP001417504"/>
    </source>
</evidence>
<dbReference type="SUPFAM" id="SSF47699">
    <property type="entry name" value="Bifunctional inhibitor/lipid-transfer protein/seed storage 2S albumin"/>
    <property type="match status" value="1"/>
</dbReference>
<dbReference type="InterPro" id="IPR036312">
    <property type="entry name" value="Bifun_inhib/LTP/seed_sf"/>
</dbReference>
<dbReference type="AlphaFoldDB" id="A0AAP0F3G9"/>
<dbReference type="EMBL" id="JBBNAE010000008">
    <property type="protein sequence ID" value="KAK9103235.1"/>
    <property type="molecule type" value="Genomic_DNA"/>
</dbReference>
<accession>A0AAP0F3G9</accession>
<feature type="compositionally biased region" description="Low complexity" evidence="5">
    <location>
        <begin position="109"/>
        <end position="123"/>
    </location>
</feature>
<gene>
    <name evidence="8" type="ORF">Sjap_020489</name>
</gene>
<organism evidence="8 9">
    <name type="scientific">Stephania japonica</name>
    <dbReference type="NCBI Taxonomy" id="461633"/>
    <lineage>
        <taxon>Eukaryota</taxon>
        <taxon>Viridiplantae</taxon>
        <taxon>Streptophyta</taxon>
        <taxon>Embryophyta</taxon>
        <taxon>Tracheophyta</taxon>
        <taxon>Spermatophyta</taxon>
        <taxon>Magnoliopsida</taxon>
        <taxon>Ranunculales</taxon>
        <taxon>Menispermaceae</taxon>
        <taxon>Menispermoideae</taxon>
        <taxon>Cissampelideae</taxon>
        <taxon>Stephania</taxon>
    </lineage>
</organism>
<evidence type="ECO:0000256" key="6">
    <source>
        <dbReference type="SAM" id="SignalP"/>
    </source>
</evidence>
<evidence type="ECO:0000256" key="2">
    <source>
        <dbReference type="ARBA" id="ARBA00022729"/>
    </source>
</evidence>
<keyword evidence="3" id="KW-1015">Disulfide bond</keyword>
<dbReference type="InterPro" id="IPR043325">
    <property type="entry name" value="LTSS"/>
</dbReference>
<dbReference type="PANTHER" id="PTHR33044">
    <property type="entry name" value="BIFUNCTIONAL INHIBITOR/LIPID-TRANSFER PROTEIN/SEED STORAGE 2S ALBUMIN SUPERFAMILY PROTEIN-RELATED"/>
    <property type="match status" value="1"/>
</dbReference>
<evidence type="ECO:0000256" key="4">
    <source>
        <dbReference type="ARBA" id="ARBA00023180"/>
    </source>
</evidence>
<evidence type="ECO:0000256" key="5">
    <source>
        <dbReference type="SAM" id="MobiDB-lite"/>
    </source>
</evidence>
<reference evidence="8 9" key="1">
    <citation type="submission" date="2024-01" db="EMBL/GenBank/DDBJ databases">
        <title>Genome assemblies of Stephania.</title>
        <authorList>
            <person name="Yang L."/>
        </authorList>
    </citation>
    <scope>NUCLEOTIDE SEQUENCE [LARGE SCALE GENOMIC DNA]</scope>
    <source>
        <strain evidence="8">QJT</strain>
        <tissue evidence="8">Leaf</tissue>
    </source>
</reference>
<proteinExistence type="inferred from homology"/>